<dbReference type="SUPFAM" id="SSF54277">
    <property type="entry name" value="CAD &amp; PB1 domains"/>
    <property type="match status" value="1"/>
</dbReference>
<protein>
    <submittedName>
        <fullName evidence="4">Protein TFG</fullName>
    </submittedName>
</protein>
<dbReference type="EMBL" id="JAKROA010000006">
    <property type="protein sequence ID" value="KAL5106363.1"/>
    <property type="molecule type" value="Genomic_DNA"/>
</dbReference>
<dbReference type="PROSITE" id="PS51745">
    <property type="entry name" value="PB1"/>
    <property type="match status" value="1"/>
</dbReference>
<feature type="compositionally biased region" description="Polar residues" evidence="2">
    <location>
        <begin position="302"/>
        <end position="314"/>
    </location>
</feature>
<dbReference type="InterPro" id="IPR034857">
    <property type="entry name" value="PB1_TFG"/>
</dbReference>
<keyword evidence="1" id="KW-0175">Coiled coil</keyword>
<feature type="domain" description="PB1" evidence="3">
    <location>
        <begin position="15"/>
        <end position="98"/>
    </location>
</feature>
<dbReference type="PANTHER" id="PTHR15335">
    <property type="entry name" value="PROTEIN TFG"/>
    <property type="match status" value="1"/>
</dbReference>
<dbReference type="CDD" id="cd06401">
    <property type="entry name" value="PB1_TFG"/>
    <property type="match status" value="1"/>
</dbReference>
<reference evidence="4 5" key="1">
    <citation type="journal article" date="2022" name="Front. Cell. Infect. Microbiol.">
        <title>The Genomes of Two Strains of Taenia crassiceps the Animal Model for the Study of Human Cysticercosis.</title>
        <authorList>
            <person name="Bobes R.J."/>
            <person name="Estrada K."/>
            <person name="Rios-Valencia D.G."/>
            <person name="Calderon-Gallegos A."/>
            <person name="de la Torre P."/>
            <person name="Carrero J.C."/>
            <person name="Sanchez-Flores A."/>
            <person name="Laclette J.P."/>
        </authorList>
    </citation>
    <scope>NUCLEOTIDE SEQUENCE [LARGE SCALE GENOMIC DNA]</scope>
    <source>
        <strain evidence="4">WFUcys</strain>
    </source>
</reference>
<feature type="compositionally biased region" description="Low complexity" evidence="2">
    <location>
        <begin position="269"/>
        <end position="290"/>
    </location>
</feature>
<proteinExistence type="predicted"/>
<evidence type="ECO:0000313" key="4">
    <source>
        <dbReference type="EMBL" id="KAL5106363.1"/>
    </source>
</evidence>
<feature type="compositionally biased region" description="Pro residues" evidence="2">
    <location>
        <begin position="371"/>
        <end position="388"/>
    </location>
</feature>
<dbReference type="Pfam" id="PF00564">
    <property type="entry name" value="PB1"/>
    <property type="match status" value="1"/>
</dbReference>
<comment type="caution">
    <text evidence="4">The sequence shown here is derived from an EMBL/GenBank/DDBJ whole genome shotgun (WGS) entry which is preliminary data.</text>
</comment>
<feature type="compositionally biased region" description="Pro residues" evidence="2">
    <location>
        <begin position="398"/>
        <end position="425"/>
    </location>
</feature>
<evidence type="ECO:0000259" key="3">
    <source>
        <dbReference type="PROSITE" id="PS51745"/>
    </source>
</evidence>
<feature type="compositionally biased region" description="Pro residues" evidence="2">
    <location>
        <begin position="341"/>
        <end position="356"/>
    </location>
</feature>
<dbReference type="InterPro" id="IPR053793">
    <property type="entry name" value="PB1-like"/>
</dbReference>
<sequence length="467" mass="50161">MSFVAPRNDGDFVGKLVIKAQLGDDLRRILIHNEELTYDELILMMQRVFKPKLDSLESFMIKYKDEDDEYVTIAEEFDLSYAIRQYKTLRLKLVVPQTTELPADDVVCNGNIGYRPEVESFFAEVKRLREDINKLSEKFDQFAQNFKQESKANSHGVADSLIPKKSTEPLYDGGALPASSEEPLKLDHASPPTHDSSASSYGSMLRKPFVAQPSEQEPSVSASLSPPLPSVPISQYEPQSWPVMNATRPPPISSTAGIAPMQPPPLQPPASSAASFLPSGSFPPTQAQALQQQPALLPATNMTSSQLATSQSTFQPPPPRPAFMSGPPMPPPQHLQQQQSIPPPPLSAASATPPPICGQFQSQMPSQVSMIPPPSGANSIVPPPPPMPLAGSRFPTAMVPPPPQSSVPPPPPQLQPGVPPPPPLGVPLSQAGMQRTPLQLGGPPSGTFGGAMAQPPAFGAYDQRPTL</sequence>
<feature type="compositionally biased region" description="Pro residues" evidence="2">
    <location>
        <begin position="315"/>
        <end position="333"/>
    </location>
</feature>
<dbReference type="InterPro" id="IPR033512">
    <property type="entry name" value="TFG"/>
</dbReference>
<evidence type="ECO:0000313" key="5">
    <source>
        <dbReference type="Proteomes" id="UP001651158"/>
    </source>
</evidence>
<keyword evidence="5" id="KW-1185">Reference proteome</keyword>
<evidence type="ECO:0000256" key="2">
    <source>
        <dbReference type="SAM" id="MobiDB-lite"/>
    </source>
</evidence>
<feature type="compositionally biased region" description="Polar residues" evidence="2">
    <location>
        <begin position="359"/>
        <end position="369"/>
    </location>
</feature>
<feature type="compositionally biased region" description="Polar residues" evidence="2">
    <location>
        <begin position="193"/>
        <end position="202"/>
    </location>
</feature>
<dbReference type="SMART" id="SM00666">
    <property type="entry name" value="PB1"/>
    <property type="match status" value="1"/>
</dbReference>
<accession>A0ABR4Q9X4</accession>
<feature type="coiled-coil region" evidence="1">
    <location>
        <begin position="118"/>
        <end position="145"/>
    </location>
</feature>
<dbReference type="InterPro" id="IPR000270">
    <property type="entry name" value="PB1_dom"/>
</dbReference>
<evidence type="ECO:0000256" key="1">
    <source>
        <dbReference type="SAM" id="Coils"/>
    </source>
</evidence>
<dbReference type="Proteomes" id="UP001651158">
    <property type="component" value="Unassembled WGS sequence"/>
</dbReference>
<dbReference type="PANTHER" id="PTHR15335:SF7">
    <property type="entry name" value="PROTEIN TFG"/>
    <property type="match status" value="1"/>
</dbReference>
<name>A0ABR4Q9X4_9CEST</name>
<dbReference type="Gene3D" id="3.10.20.90">
    <property type="entry name" value="Phosphatidylinositol 3-kinase Catalytic Subunit, Chain A, domain 1"/>
    <property type="match status" value="1"/>
</dbReference>
<gene>
    <name evidence="4" type="ORF">TcWFU_008112</name>
</gene>
<feature type="region of interest" description="Disordered" evidence="2">
    <location>
        <begin position="302"/>
        <end position="467"/>
    </location>
</feature>
<organism evidence="4 5">
    <name type="scientific">Taenia crassiceps</name>
    <dbReference type="NCBI Taxonomy" id="6207"/>
    <lineage>
        <taxon>Eukaryota</taxon>
        <taxon>Metazoa</taxon>
        <taxon>Spiralia</taxon>
        <taxon>Lophotrochozoa</taxon>
        <taxon>Platyhelminthes</taxon>
        <taxon>Cestoda</taxon>
        <taxon>Eucestoda</taxon>
        <taxon>Cyclophyllidea</taxon>
        <taxon>Taeniidae</taxon>
        <taxon>Taenia</taxon>
    </lineage>
</organism>
<feature type="region of interest" description="Disordered" evidence="2">
    <location>
        <begin position="150"/>
        <end position="290"/>
    </location>
</feature>